<dbReference type="Proteomes" id="UP001295740">
    <property type="component" value="Unassembled WGS sequence"/>
</dbReference>
<evidence type="ECO:0000256" key="1">
    <source>
        <dbReference type="SAM" id="MobiDB-lite"/>
    </source>
</evidence>
<reference evidence="3" key="1">
    <citation type="submission" date="2023-10" db="EMBL/GenBank/DDBJ databases">
        <authorList>
            <person name="Hackl T."/>
        </authorList>
    </citation>
    <scope>NUCLEOTIDE SEQUENCE</scope>
</reference>
<dbReference type="GO" id="GO:0005777">
    <property type="term" value="C:peroxisome"/>
    <property type="evidence" value="ECO:0007669"/>
    <property type="project" value="InterPro"/>
</dbReference>
<dbReference type="GO" id="GO:0016560">
    <property type="term" value="P:protein import into peroxisome matrix, docking"/>
    <property type="evidence" value="ECO:0007669"/>
    <property type="project" value="InterPro"/>
</dbReference>
<evidence type="ECO:0000313" key="4">
    <source>
        <dbReference type="Proteomes" id="UP001295740"/>
    </source>
</evidence>
<dbReference type="InterPro" id="IPR007223">
    <property type="entry name" value="Peroxin-13_N"/>
</dbReference>
<dbReference type="GO" id="GO:0016020">
    <property type="term" value="C:membrane"/>
    <property type="evidence" value="ECO:0007669"/>
    <property type="project" value="InterPro"/>
</dbReference>
<keyword evidence="4" id="KW-1185">Reference proteome</keyword>
<feature type="domain" description="Peroxin 13 N-terminal" evidence="2">
    <location>
        <begin position="3"/>
        <end position="41"/>
    </location>
</feature>
<feature type="region of interest" description="Disordered" evidence="1">
    <location>
        <begin position="44"/>
        <end position="78"/>
    </location>
</feature>
<feature type="region of interest" description="Disordered" evidence="1">
    <location>
        <begin position="303"/>
        <end position="323"/>
    </location>
</feature>
<accession>A0AAI8YD52</accession>
<dbReference type="EMBL" id="CAUWAG010000003">
    <property type="protein sequence ID" value="CAJ2500385.1"/>
    <property type="molecule type" value="Genomic_DNA"/>
</dbReference>
<evidence type="ECO:0000259" key="2">
    <source>
        <dbReference type="Pfam" id="PF04088"/>
    </source>
</evidence>
<sequence>MQEGVVGTSGGFEQMLESTYIATRSSFFAMVSVAEQFRNLHGGTTSASATDCGHPKLAQEPETGHEHVPQTPSNSCNRRRERFIQGVLGFSLYNPDSGRGWPVPSEYKSTVTRKTLLAEEAIAAHENALKFHEESLQDLHSNHARDIESIRASSKADYDSQVNILTSEHAENIKLLESDASEARDEIKKVATQVAFAIGLDVSVEKISEHIGDLVADQKALLVRLSLPLLVLLRLLAMRALNQSRLRLEKPATASGVVGSIDLRPTTDQRTRCRDTPRASGEDSMMNTPLALFPMATIEVDDPDWGTTPLHPNTRNVASGGDE</sequence>
<comment type="caution">
    <text evidence="3">The sequence shown here is derived from an EMBL/GenBank/DDBJ whole genome shotgun (WGS) entry which is preliminary data.</text>
</comment>
<evidence type="ECO:0000313" key="3">
    <source>
        <dbReference type="EMBL" id="CAJ2500385.1"/>
    </source>
</evidence>
<proteinExistence type="predicted"/>
<gene>
    <name evidence="3" type="ORF">KHLLAP_LOCUS853</name>
</gene>
<feature type="compositionally biased region" description="Basic and acidic residues" evidence="1">
    <location>
        <begin position="265"/>
        <end position="281"/>
    </location>
</feature>
<protein>
    <submittedName>
        <fullName evidence="3">Uu.00g032380.m01.CDS01</fullName>
    </submittedName>
</protein>
<dbReference type="Pfam" id="PF04088">
    <property type="entry name" value="Peroxin-13_N"/>
    <property type="match status" value="1"/>
</dbReference>
<organism evidence="3 4">
    <name type="scientific">Anthostomella pinea</name>
    <dbReference type="NCBI Taxonomy" id="933095"/>
    <lineage>
        <taxon>Eukaryota</taxon>
        <taxon>Fungi</taxon>
        <taxon>Dikarya</taxon>
        <taxon>Ascomycota</taxon>
        <taxon>Pezizomycotina</taxon>
        <taxon>Sordariomycetes</taxon>
        <taxon>Xylariomycetidae</taxon>
        <taxon>Xylariales</taxon>
        <taxon>Xylariaceae</taxon>
        <taxon>Anthostomella</taxon>
    </lineage>
</organism>
<feature type="compositionally biased region" description="Basic and acidic residues" evidence="1">
    <location>
        <begin position="53"/>
        <end position="68"/>
    </location>
</feature>
<name>A0AAI8YD52_9PEZI</name>
<dbReference type="AlphaFoldDB" id="A0AAI8YD52"/>
<feature type="region of interest" description="Disordered" evidence="1">
    <location>
        <begin position="264"/>
        <end position="286"/>
    </location>
</feature>